<keyword evidence="2" id="KW-1185">Reference proteome</keyword>
<evidence type="ECO:0000313" key="1">
    <source>
        <dbReference type="EMBL" id="KAE8166960.1"/>
    </source>
</evidence>
<dbReference type="EMBL" id="ML738591">
    <property type="protein sequence ID" value="KAE8166960.1"/>
    <property type="molecule type" value="Genomic_DNA"/>
</dbReference>
<gene>
    <name evidence="1" type="ORF">BDV40DRAFT_207845</name>
</gene>
<organism evidence="1 2">
    <name type="scientific">Aspergillus tamarii</name>
    <dbReference type="NCBI Taxonomy" id="41984"/>
    <lineage>
        <taxon>Eukaryota</taxon>
        <taxon>Fungi</taxon>
        <taxon>Dikarya</taxon>
        <taxon>Ascomycota</taxon>
        <taxon>Pezizomycotina</taxon>
        <taxon>Eurotiomycetes</taxon>
        <taxon>Eurotiomycetidae</taxon>
        <taxon>Eurotiales</taxon>
        <taxon>Aspergillaceae</taxon>
        <taxon>Aspergillus</taxon>
        <taxon>Aspergillus subgen. Circumdati</taxon>
    </lineage>
</organism>
<protein>
    <submittedName>
        <fullName evidence="1">Uncharacterized protein</fullName>
    </submittedName>
</protein>
<name>A0A5N6V8I0_ASPTM</name>
<proteinExistence type="predicted"/>
<accession>A0A5N6V8I0</accession>
<sequence length="259" mass="27944">MDGADPTSAHLGIGQSYLKEGQAAKAAEYLNTCQNSRLAVRLSRPLLSLGEHSAAELHASTLVEDASDVEPIREEFLAYGLARFAVNDPDRSVAIPYLQLGRISVPLAHAQHDAGMHEENIKRMKFEDIADNPVLARWLAGSFEATGDHLAANFLARVVLSDTSGDSEVAALTRVLCEQNVPYTAPTEQRLNAFVAQSQCTPAVAYLANLAQRPTGRHSWLLFCARAAFVDDDSGAVCVRHEPVVRQSNDGGALELPSV</sequence>
<evidence type="ECO:0000313" key="2">
    <source>
        <dbReference type="Proteomes" id="UP000326950"/>
    </source>
</evidence>
<dbReference type="Proteomes" id="UP000326950">
    <property type="component" value="Unassembled WGS sequence"/>
</dbReference>
<reference evidence="1 2" key="1">
    <citation type="submission" date="2019-04" db="EMBL/GenBank/DDBJ databases">
        <title>Friends and foes A comparative genomics study of 23 Aspergillus species from section Flavi.</title>
        <authorList>
            <consortium name="DOE Joint Genome Institute"/>
            <person name="Kjaerbolling I."/>
            <person name="Vesth T."/>
            <person name="Frisvad J.C."/>
            <person name="Nybo J.L."/>
            <person name="Theobald S."/>
            <person name="Kildgaard S."/>
            <person name="Isbrandt T."/>
            <person name="Kuo A."/>
            <person name="Sato A."/>
            <person name="Lyhne E.K."/>
            <person name="Kogle M.E."/>
            <person name="Wiebenga A."/>
            <person name="Kun R.S."/>
            <person name="Lubbers R.J."/>
            <person name="Makela M.R."/>
            <person name="Barry K."/>
            <person name="Chovatia M."/>
            <person name="Clum A."/>
            <person name="Daum C."/>
            <person name="Haridas S."/>
            <person name="He G."/>
            <person name="LaButti K."/>
            <person name="Lipzen A."/>
            <person name="Mondo S."/>
            <person name="Riley R."/>
            <person name="Salamov A."/>
            <person name="Simmons B.A."/>
            <person name="Magnuson J.K."/>
            <person name="Henrissat B."/>
            <person name="Mortensen U.H."/>
            <person name="Larsen T.O."/>
            <person name="Devries R.P."/>
            <person name="Grigoriev I.V."/>
            <person name="Machida M."/>
            <person name="Baker S.E."/>
            <person name="Andersen M.R."/>
        </authorList>
    </citation>
    <scope>NUCLEOTIDE SEQUENCE [LARGE SCALE GENOMIC DNA]</scope>
    <source>
        <strain evidence="1 2">CBS 117626</strain>
    </source>
</reference>
<dbReference type="AlphaFoldDB" id="A0A5N6V8I0"/>